<keyword evidence="2" id="KW-1185">Reference proteome</keyword>
<name>A0A5N6ZDK1_9EURO</name>
<evidence type="ECO:0000313" key="2">
    <source>
        <dbReference type="Proteomes" id="UP000327118"/>
    </source>
</evidence>
<accession>A0A5N6ZDK1</accession>
<evidence type="ECO:0000313" key="1">
    <source>
        <dbReference type="EMBL" id="KAE8355732.1"/>
    </source>
</evidence>
<dbReference type="EMBL" id="ML739048">
    <property type="protein sequence ID" value="KAE8355732.1"/>
    <property type="molecule type" value="Genomic_DNA"/>
</dbReference>
<dbReference type="Proteomes" id="UP000327118">
    <property type="component" value="Unassembled WGS sequence"/>
</dbReference>
<gene>
    <name evidence="1" type="ORF">BDV28DRAFT_145917</name>
</gene>
<dbReference type="OrthoDB" id="4977464at2759"/>
<proteinExistence type="predicted"/>
<protein>
    <submittedName>
        <fullName evidence="1">Uncharacterized protein</fullName>
    </submittedName>
</protein>
<sequence length="208" mass="23376">MVDDIKYEFALCDSGTRRREFLLNSGEQVLVVNEEIQCIRCREIDLEAENNLLPMFKLTSCLGNRYKTGPDPIQMTPARSVQVFLINTTNMDLNHRSTTLDQGRVTTNQTPPDIIPAGQTKHFQLESQGFRTGVEGTVSYRIDGTTNLVIYMDNPYMGLNSYKVYPDGPNADQYDVTKGNGDGANAELIVILSWDSNGVFWIVHDKDS</sequence>
<reference evidence="2" key="1">
    <citation type="submission" date="2019-04" db="EMBL/GenBank/DDBJ databases">
        <title>Friends and foes A comparative genomics studyof 23 Aspergillus species from section Flavi.</title>
        <authorList>
            <consortium name="DOE Joint Genome Institute"/>
            <person name="Kjaerbolling I."/>
            <person name="Vesth T."/>
            <person name="Frisvad J.C."/>
            <person name="Nybo J.L."/>
            <person name="Theobald S."/>
            <person name="Kildgaard S."/>
            <person name="Isbrandt T."/>
            <person name="Kuo A."/>
            <person name="Sato A."/>
            <person name="Lyhne E.K."/>
            <person name="Kogle M.E."/>
            <person name="Wiebenga A."/>
            <person name="Kun R.S."/>
            <person name="Lubbers R.J."/>
            <person name="Makela M.R."/>
            <person name="Barry K."/>
            <person name="Chovatia M."/>
            <person name="Clum A."/>
            <person name="Daum C."/>
            <person name="Haridas S."/>
            <person name="He G."/>
            <person name="LaButti K."/>
            <person name="Lipzen A."/>
            <person name="Mondo S."/>
            <person name="Riley R."/>
            <person name="Salamov A."/>
            <person name="Simmons B.A."/>
            <person name="Magnuson J.K."/>
            <person name="Henrissat B."/>
            <person name="Mortensen U.H."/>
            <person name="Larsen T.O."/>
            <person name="Devries R.P."/>
            <person name="Grigoriev I.V."/>
            <person name="Machida M."/>
            <person name="Baker S.E."/>
            <person name="Andersen M.R."/>
        </authorList>
    </citation>
    <scope>NUCLEOTIDE SEQUENCE [LARGE SCALE GENOMIC DNA]</scope>
    <source>
        <strain evidence="2">CBS 553.77</strain>
    </source>
</reference>
<dbReference type="Gene3D" id="2.60.270.50">
    <property type="match status" value="1"/>
</dbReference>
<dbReference type="AlphaFoldDB" id="A0A5N6ZDK1"/>
<organism evidence="1 2">
    <name type="scientific">Aspergillus coremiiformis</name>
    <dbReference type="NCBI Taxonomy" id="138285"/>
    <lineage>
        <taxon>Eukaryota</taxon>
        <taxon>Fungi</taxon>
        <taxon>Dikarya</taxon>
        <taxon>Ascomycota</taxon>
        <taxon>Pezizomycotina</taxon>
        <taxon>Eurotiomycetes</taxon>
        <taxon>Eurotiomycetidae</taxon>
        <taxon>Eurotiales</taxon>
        <taxon>Aspergillaceae</taxon>
        <taxon>Aspergillus</taxon>
        <taxon>Aspergillus subgen. Circumdati</taxon>
    </lineage>
</organism>